<feature type="transmembrane region" description="Helical" evidence="6">
    <location>
        <begin position="217"/>
        <end position="237"/>
    </location>
</feature>
<protein>
    <submittedName>
        <fullName evidence="8">DMT family transporter</fullName>
    </submittedName>
</protein>
<dbReference type="InterPro" id="IPR050638">
    <property type="entry name" value="AA-Vitamin_Transporters"/>
</dbReference>
<sequence length="296" mass="32860">MKNLKYIFMVLLGGTMYGTMSSFVKLSYTKGFNAAEISFWQAFIAALLLAIYAFSTRKNIKGKLTFGNFIFLLFTGSAIGLTNFFYYESVSYISASLAIVILMQFTWFSLLLEWLIFKSKPSKPELITVSFILVGTIMAGNILGAEAWEFSMKGVLFALSSSLTYTVYIIANSRVSKSVRWQTKSMVIMMGSSLCLFSINSEIILSSDYLNDKFFCWAIFLAVVGTTVPTALFASGISKIGAGISSILMTVELPVAIICARIVLKEQIGSLQVVGIVIMLASICIMNYYKVYKFKR</sequence>
<evidence type="ECO:0000259" key="7">
    <source>
        <dbReference type="Pfam" id="PF00892"/>
    </source>
</evidence>
<feature type="transmembrane region" description="Helical" evidence="6">
    <location>
        <begin position="244"/>
        <end position="264"/>
    </location>
</feature>
<feature type="transmembrane region" description="Helical" evidence="6">
    <location>
        <begin position="270"/>
        <end position="289"/>
    </location>
</feature>
<dbReference type="EMBL" id="QRZF01000017">
    <property type="protein sequence ID" value="RGV49734.1"/>
    <property type="molecule type" value="Genomic_DNA"/>
</dbReference>
<dbReference type="PANTHER" id="PTHR32322:SF18">
    <property type="entry name" value="S-ADENOSYLMETHIONINE_S-ADENOSYLHOMOCYSTEINE TRANSPORTER"/>
    <property type="match status" value="1"/>
</dbReference>
<dbReference type="RefSeq" id="WP_118422112.1">
    <property type="nucleotide sequence ID" value="NZ_QRZF01000017.1"/>
</dbReference>
<dbReference type="InterPro" id="IPR037185">
    <property type="entry name" value="EmrE-like"/>
</dbReference>
<feature type="transmembrane region" description="Helical" evidence="6">
    <location>
        <begin position="37"/>
        <end position="54"/>
    </location>
</feature>
<keyword evidence="2" id="KW-1003">Cell membrane</keyword>
<evidence type="ECO:0000313" key="9">
    <source>
        <dbReference type="Proteomes" id="UP000283850"/>
    </source>
</evidence>
<dbReference type="Proteomes" id="UP000283850">
    <property type="component" value="Unassembled WGS sequence"/>
</dbReference>
<keyword evidence="3 6" id="KW-0812">Transmembrane</keyword>
<feature type="transmembrane region" description="Helical" evidence="6">
    <location>
        <begin position="92"/>
        <end position="114"/>
    </location>
</feature>
<keyword evidence="4 6" id="KW-1133">Transmembrane helix</keyword>
<gene>
    <name evidence="8" type="ORF">DWW10_19355</name>
</gene>
<dbReference type="GO" id="GO:0005886">
    <property type="term" value="C:plasma membrane"/>
    <property type="evidence" value="ECO:0007669"/>
    <property type="project" value="UniProtKB-SubCell"/>
</dbReference>
<evidence type="ECO:0000313" key="8">
    <source>
        <dbReference type="EMBL" id="RGV49734.1"/>
    </source>
</evidence>
<comment type="caution">
    <text evidence="8">The sequence shown here is derived from an EMBL/GenBank/DDBJ whole genome shotgun (WGS) entry which is preliminary data.</text>
</comment>
<dbReference type="SUPFAM" id="SSF103481">
    <property type="entry name" value="Multidrug resistance efflux transporter EmrE"/>
    <property type="match status" value="2"/>
</dbReference>
<comment type="subcellular location">
    <subcellularLocation>
        <location evidence="1">Cell membrane</location>
        <topology evidence="1">Multi-pass membrane protein</topology>
    </subcellularLocation>
</comment>
<evidence type="ECO:0000256" key="4">
    <source>
        <dbReference type="ARBA" id="ARBA00022989"/>
    </source>
</evidence>
<feature type="transmembrane region" description="Helical" evidence="6">
    <location>
        <begin position="126"/>
        <end position="143"/>
    </location>
</feature>
<feature type="transmembrane region" description="Helical" evidence="6">
    <location>
        <begin position="7"/>
        <end position="25"/>
    </location>
</feature>
<evidence type="ECO:0000256" key="6">
    <source>
        <dbReference type="SAM" id="Phobius"/>
    </source>
</evidence>
<name>A0A412XWX6_9BACE</name>
<evidence type="ECO:0000256" key="1">
    <source>
        <dbReference type="ARBA" id="ARBA00004651"/>
    </source>
</evidence>
<evidence type="ECO:0000256" key="3">
    <source>
        <dbReference type="ARBA" id="ARBA00022692"/>
    </source>
</evidence>
<feature type="domain" description="EamA" evidence="7">
    <location>
        <begin position="152"/>
        <end position="287"/>
    </location>
</feature>
<dbReference type="InterPro" id="IPR000620">
    <property type="entry name" value="EamA_dom"/>
</dbReference>
<accession>A0A412XWX6</accession>
<dbReference type="Pfam" id="PF00892">
    <property type="entry name" value="EamA"/>
    <property type="match status" value="2"/>
</dbReference>
<feature type="transmembrane region" description="Helical" evidence="6">
    <location>
        <begin position="155"/>
        <end position="175"/>
    </location>
</feature>
<feature type="transmembrane region" description="Helical" evidence="6">
    <location>
        <begin position="66"/>
        <end position="86"/>
    </location>
</feature>
<evidence type="ECO:0000256" key="5">
    <source>
        <dbReference type="ARBA" id="ARBA00023136"/>
    </source>
</evidence>
<proteinExistence type="predicted"/>
<organism evidence="8 9">
    <name type="scientific">Bacteroides intestinalis</name>
    <dbReference type="NCBI Taxonomy" id="329854"/>
    <lineage>
        <taxon>Bacteria</taxon>
        <taxon>Pseudomonadati</taxon>
        <taxon>Bacteroidota</taxon>
        <taxon>Bacteroidia</taxon>
        <taxon>Bacteroidales</taxon>
        <taxon>Bacteroidaceae</taxon>
        <taxon>Bacteroides</taxon>
    </lineage>
</organism>
<evidence type="ECO:0000256" key="2">
    <source>
        <dbReference type="ARBA" id="ARBA00022475"/>
    </source>
</evidence>
<feature type="domain" description="EamA" evidence="7">
    <location>
        <begin position="5"/>
        <end position="138"/>
    </location>
</feature>
<keyword evidence="5 6" id="KW-0472">Membrane</keyword>
<dbReference type="PANTHER" id="PTHR32322">
    <property type="entry name" value="INNER MEMBRANE TRANSPORTER"/>
    <property type="match status" value="1"/>
</dbReference>
<feature type="transmembrane region" description="Helical" evidence="6">
    <location>
        <begin position="187"/>
        <end position="205"/>
    </location>
</feature>
<reference evidence="8 9" key="1">
    <citation type="submission" date="2018-08" db="EMBL/GenBank/DDBJ databases">
        <title>A genome reference for cultivated species of the human gut microbiota.</title>
        <authorList>
            <person name="Zou Y."/>
            <person name="Xue W."/>
            <person name="Luo G."/>
        </authorList>
    </citation>
    <scope>NUCLEOTIDE SEQUENCE [LARGE SCALE GENOMIC DNA]</scope>
    <source>
        <strain evidence="8 9">AF14-32</strain>
    </source>
</reference>
<dbReference type="AlphaFoldDB" id="A0A412XWX6"/>